<dbReference type="KEGG" id="mbe:MBM_08007"/>
<dbReference type="OrthoDB" id="5308323at2759"/>
<dbReference type="Proteomes" id="UP000006753">
    <property type="component" value="Unassembled WGS sequence"/>
</dbReference>
<evidence type="ECO:0000313" key="3">
    <source>
        <dbReference type="Proteomes" id="UP000006753"/>
    </source>
</evidence>
<accession>K1WLQ4</accession>
<dbReference type="EMBL" id="JH921448">
    <property type="protein sequence ID" value="EKD13806.1"/>
    <property type="molecule type" value="Genomic_DNA"/>
</dbReference>
<dbReference type="InParanoid" id="K1WLQ4"/>
<evidence type="ECO:0008006" key="4">
    <source>
        <dbReference type="Google" id="ProtNLM"/>
    </source>
</evidence>
<organism evidence="2 3">
    <name type="scientific">Marssonina brunnea f. sp. multigermtubi (strain MB_m1)</name>
    <name type="common">Marssonina leaf spot fungus</name>
    <dbReference type="NCBI Taxonomy" id="1072389"/>
    <lineage>
        <taxon>Eukaryota</taxon>
        <taxon>Fungi</taxon>
        <taxon>Dikarya</taxon>
        <taxon>Ascomycota</taxon>
        <taxon>Pezizomycotina</taxon>
        <taxon>Leotiomycetes</taxon>
        <taxon>Helotiales</taxon>
        <taxon>Drepanopezizaceae</taxon>
        <taxon>Drepanopeziza</taxon>
    </lineage>
</organism>
<proteinExistence type="predicted"/>
<name>K1WLQ4_MARBU</name>
<evidence type="ECO:0000256" key="1">
    <source>
        <dbReference type="SAM" id="SignalP"/>
    </source>
</evidence>
<sequence>MHCSIFLLVAALSSLGAAIPTPVVVPKACSTAFPILMNTVTSSQPERSSQGLSTFEYGVKEGTFYLRQDSFNVSDPFYSIQYLDFEIPTGSYGCQLHVTDANGSVSYKAGSSSPAIKIKSFIPNAFYGSPSYNDVVKGDRISSSYYGELQVSTGMGARVINSATCPASSNGQAGHLQFLFELRDHEEGTDSWFTMTERSATHGTTLNGFYMTYDC</sequence>
<keyword evidence="1" id="KW-0732">Signal</keyword>
<keyword evidence="3" id="KW-1185">Reference proteome</keyword>
<protein>
    <recommendedName>
        <fullName evidence="4">Ubiquitin 3 binding protein But2 C-terminal domain-containing protein</fullName>
    </recommendedName>
</protein>
<evidence type="ECO:0000313" key="2">
    <source>
        <dbReference type="EMBL" id="EKD13806.1"/>
    </source>
</evidence>
<feature type="signal peptide" evidence="1">
    <location>
        <begin position="1"/>
        <end position="18"/>
    </location>
</feature>
<reference evidence="2 3" key="1">
    <citation type="journal article" date="2012" name="BMC Genomics">
        <title>Sequencing the genome of Marssonina brunnea reveals fungus-poplar co-evolution.</title>
        <authorList>
            <person name="Zhu S."/>
            <person name="Cao Y.-Z."/>
            <person name="Jiang C."/>
            <person name="Tan B.-Y."/>
            <person name="Wang Z."/>
            <person name="Feng S."/>
            <person name="Zhang L."/>
            <person name="Su X.-H."/>
            <person name="Brejova B."/>
            <person name="Vinar T."/>
            <person name="Xu M."/>
            <person name="Wang M.-X."/>
            <person name="Zhang S.-G."/>
            <person name="Huang M.-R."/>
            <person name="Wu R."/>
            <person name="Zhou Y."/>
        </authorList>
    </citation>
    <scope>NUCLEOTIDE SEQUENCE [LARGE SCALE GENOMIC DNA]</scope>
    <source>
        <strain evidence="2 3">MB_m1</strain>
    </source>
</reference>
<dbReference type="HOGENOM" id="CLU_106778_0_0_1"/>
<dbReference type="GeneID" id="18763942"/>
<dbReference type="RefSeq" id="XP_007295896.1">
    <property type="nucleotide sequence ID" value="XM_007295834.1"/>
</dbReference>
<dbReference type="AlphaFoldDB" id="K1WLQ4"/>
<gene>
    <name evidence="2" type="ORF">MBM_08007</name>
</gene>
<feature type="chain" id="PRO_5003852612" description="Ubiquitin 3 binding protein But2 C-terminal domain-containing protein" evidence="1">
    <location>
        <begin position="19"/>
        <end position="215"/>
    </location>
</feature>